<evidence type="ECO:0000313" key="2">
    <source>
        <dbReference type="Proteomes" id="UP000078046"/>
    </source>
</evidence>
<keyword evidence="2" id="KW-1185">Reference proteome</keyword>
<comment type="caution">
    <text evidence="1">The sequence shown here is derived from an EMBL/GenBank/DDBJ whole genome shotgun (WGS) entry which is preliminary data.</text>
</comment>
<dbReference type="EMBL" id="LWCA01002036">
    <property type="protein sequence ID" value="OAF64194.1"/>
    <property type="molecule type" value="Genomic_DNA"/>
</dbReference>
<protein>
    <submittedName>
        <fullName evidence="1">Uncharacterized protein</fullName>
    </submittedName>
</protein>
<evidence type="ECO:0000313" key="1">
    <source>
        <dbReference type="EMBL" id="OAF64194.1"/>
    </source>
</evidence>
<dbReference type="Proteomes" id="UP000078046">
    <property type="component" value="Unassembled WGS sequence"/>
</dbReference>
<accession>A0A177ASH6</accession>
<proteinExistence type="predicted"/>
<organism evidence="1 2">
    <name type="scientific">Intoshia linei</name>
    <dbReference type="NCBI Taxonomy" id="1819745"/>
    <lineage>
        <taxon>Eukaryota</taxon>
        <taxon>Metazoa</taxon>
        <taxon>Spiralia</taxon>
        <taxon>Lophotrochozoa</taxon>
        <taxon>Mesozoa</taxon>
        <taxon>Orthonectida</taxon>
        <taxon>Rhopaluridae</taxon>
        <taxon>Intoshia</taxon>
    </lineage>
</organism>
<gene>
    <name evidence="1" type="ORF">A3Q56_08104</name>
</gene>
<name>A0A177ASH6_9BILA</name>
<sequence>MNIQKCHKSKKIKKLLINFTFFLCEKSDTFNLCNIIQKSLNLKCENDSRPDDKSIDTIESQDFGTTGTRLDHNDYIRIYNKIDCEKVEVKREQNKQKKRMNIINKMQNFLNHATIEKIKCTPSIVYILSQNTVSSILSNDNSKNEKITPNTTLKSIYDDQFQQHSITSKTHFKLENTNPVLRDSHSTQTKVNFSVDV</sequence>
<dbReference type="AlphaFoldDB" id="A0A177ASH6"/>
<reference evidence="1 2" key="1">
    <citation type="submission" date="2016-04" db="EMBL/GenBank/DDBJ databases">
        <title>The genome of Intoshia linei affirms orthonectids as highly simplified spiralians.</title>
        <authorList>
            <person name="Mikhailov K.V."/>
            <person name="Slusarev G.S."/>
            <person name="Nikitin M.A."/>
            <person name="Logacheva M.D."/>
            <person name="Penin A."/>
            <person name="Aleoshin V."/>
            <person name="Panchin Y.V."/>
        </authorList>
    </citation>
    <scope>NUCLEOTIDE SEQUENCE [LARGE SCALE GENOMIC DNA]</scope>
    <source>
        <strain evidence="1">Intl2013</strain>
        <tissue evidence="1">Whole animal</tissue>
    </source>
</reference>